<dbReference type="InterPro" id="IPR011032">
    <property type="entry name" value="GroES-like_sf"/>
</dbReference>
<dbReference type="STRING" id="1073089.A0A1L9S467"/>
<dbReference type="PANTHER" id="PTHR45348">
    <property type="entry name" value="HYPOTHETICAL OXIDOREDUCTASE (EUROFUNG)"/>
    <property type="match status" value="1"/>
</dbReference>
<dbReference type="GO" id="GO:0016651">
    <property type="term" value="F:oxidoreductase activity, acting on NAD(P)H"/>
    <property type="evidence" value="ECO:0007669"/>
    <property type="project" value="InterPro"/>
</dbReference>
<dbReference type="Proteomes" id="UP000184383">
    <property type="component" value="Unassembled WGS sequence"/>
</dbReference>
<evidence type="ECO:0000256" key="1">
    <source>
        <dbReference type="ARBA" id="ARBA00008072"/>
    </source>
</evidence>
<feature type="domain" description="Enoyl reductase (ER)" evidence="3">
    <location>
        <begin position="9"/>
        <end position="283"/>
    </location>
</feature>
<dbReference type="PANTHER" id="PTHR45348:SF5">
    <property type="entry name" value="OXIDOREDUCTASE, PUTATIVE (AFU_ORTHOLOGUE AFUA_8G01420)-RELATED"/>
    <property type="match status" value="1"/>
</dbReference>
<dbReference type="InterPro" id="IPR036291">
    <property type="entry name" value="NAD(P)-bd_dom_sf"/>
</dbReference>
<dbReference type="EMBL" id="KV878209">
    <property type="protein sequence ID" value="OJJ41941.1"/>
    <property type="molecule type" value="Genomic_DNA"/>
</dbReference>
<name>A0A1L9S467_ASPWE</name>
<keyword evidence="5" id="KW-1185">Reference proteome</keyword>
<dbReference type="OrthoDB" id="3233595at2759"/>
<dbReference type="SMART" id="SM00829">
    <property type="entry name" value="PKS_ER"/>
    <property type="match status" value="1"/>
</dbReference>
<evidence type="ECO:0000313" key="4">
    <source>
        <dbReference type="EMBL" id="OJJ41941.1"/>
    </source>
</evidence>
<dbReference type="InterPro" id="IPR020843">
    <property type="entry name" value="ER"/>
</dbReference>
<dbReference type="AlphaFoldDB" id="A0A1L9S467"/>
<dbReference type="SUPFAM" id="SSF51735">
    <property type="entry name" value="NAD(P)-binding Rossmann-fold domains"/>
    <property type="match status" value="1"/>
</dbReference>
<protein>
    <recommendedName>
        <fullName evidence="3">Enoyl reductase (ER) domain-containing protein</fullName>
    </recommendedName>
</protein>
<organism evidence="4 5">
    <name type="scientific">Aspergillus wentii DTO 134E9</name>
    <dbReference type="NCBI Taxonomy" id="1073089"/>
    <lineage>
        <taxon>Eukaryota</taxon>
        <taxon>Fungi</taxon>
        <taxon>Dikarya</taxon>
        <taxon>Ascomycota</taxon>
        <taxon>Pezizomycotina</taxon>
        <taxon>Eurotiomycetes</taxon>
        <taxon>Eurotiomycetidae</taxon>
        <taxon>Eurotiales</taxon>
        <taxon>Aspergillaceae</taxon>
        <taxon>Aspergillus</taxon>
        <taxon>Aspergillus subgen. Cremei</taxon>
    </lineage>
</organism>
<dbReference type="GeneID" id="63750100"/>
<proteinExistence type="inferred from homology"/>
<dbReference type="VEuPathDB" id="FungiDB:ASPWEDRAFT_35566"/>
<dbReference type="InterPro" id="IPR013154">
    <property type="entry name" value="ADH-like_N"/>
</dbReference>
<dbReference type="Gene3D" id="3.90.180.10">
    <property type="entry name" value="Medium-chain alcohol dehydrogenases, catalytic domain"/>
    <property type="match status" value="1"/>
</dbReference>
<dbReference type="InterPro" id="IPR047122">
    <property type="entry name" value="Trans-enoyl_RdTase-like"/>
</dbReference>
<dbReference type="Gene3D" id="3.40.50.720">
    <property type="entry name" value="NAD(P)-binding Rossmann-like Domain"/>
    <property type="match status" value="1"/>
</dbReference>
<dbReference type="SUPFAM" id="SSF50129">
    <property type="entry name" value="GroES-like"/>
    <property type="match status" value="1"/>
</dbReference>
<evidence type="ECO:0000259" key="3">
    <source>
        <dbReference type="SMART" id="SM00829"/>
    </source>
</evidence>
<evidence type="ECO:0000313" key="5">
    <source>
        <dbReference type="Proteomes" id="UP000184383"/>
    </source>
</evidence>
<dbReference type="RefSeq" id="XP_040695617.1">
    <property type="nucleotide sequence ID" value="XM_040834252.1"/>
</dbReference>
<reference evidence="5" key="1">
    <citation type="journal article" date="2017" name="Genome Biol.">
        <title>Comparative genomics reveals high biological diversity and specific adaptations in the industrially and medically important fungal genus Aspergillus.</title>
        <authorList>
            <person name="de Vries R.P."/>
            <person name="Riley R."/>
            <person name="Wiebenga A."/>
            <person name="Aguilar-Osorio G."/>
            <person name="Amillis S."/>
            <person name="Uchima C.A."/>
            <person name="Anderluh G."/>
            <person name="Asadollahi M."/>
            <person name="Askin M."/>
            <person name="Barry K."/>
            <person name="Battaglia E."/>
            <person name="Bayram O."/>
            <person name="Benocci T."/>
            <person name="Braus-Stromeyer S.A."/>
            <person name="Caldana C."/>
            <person name="Canovas D."/>
            <person name="Cerqueira G.C."/>
            <person name="Chen F."/>
            <person name="Chen W."/>
            <person name="Choi C."/>
            <person name="Clum A."/>
            <person name="Dos Santos R.A."/>
            <person name="Damasio A.R."/>
            <person name="Diallinas G."/>
            <person name="Emri T."/>
            <person name="Fekete E."/>
            <person name="Flipphi M."/>
            <person name="Freyberg S."/>
            <person name="Gallo A."/>
            <person name="Gournas C."/>
            <person name="Habgood R."/>
            <person name="Hainaut M."/>
            <person name="Harispe M.L."/>
            <person name="Henrissat B."/>
            <person name="Hilden K.S."/>
            <person name="Hope R."/>
            <person name="Hossain A."/>
            <person name="Karabika E."/>
            <person name="Karaffa L."/>
            <person name="Karanyi Z."/>
            <person name="Krasevec N."/>
            <person name="Kuo A."/>
            <person name="Kusch H."/>
            <person name="LaButti K."/>
            <person name="Lagendijk E.L."/>
            <person name="Lapidus A."/>
            <person name="Levasseur A."/>
            <person name="Lindquist E."/>
            <person name="Lipzen A."/>
            <person name="Logrieco A.F."/>
            <person name="MacCabe A."/>
            <person name="Maekelae M.R."/>
            <person name="Malavazi I."/>
            <person name="Melin P."/>
            <person name="Meyer V."/>
            <person name="Mielnichuk N."/>
            <person name="Miskei M."/>
            <person name="Molnar A.P."/>
            <person name="Mule G."/>
            <person name="Ngan C.Y."/>
            <person name="Orejas M."/>
            <person name="Orosz E."/>
            <person name="Ouedraogo J.P."/>
            <person name="Overkamp K.M."/>
            <person name="Park H.-S."/>
            <person name="Perrone G."/>
            <person name="Piumi F."/>
            <person name="Punt P.J."/>
            <person name="Ram A.F."/>
            <person name="Ramon A."/>
            <person name="Rauscher S."/>
            <person name="Record E."/>
            <person name="Riano-Pachon D.M."/>
            <person name="Robert V."/>
            <person name="Roehrig J."/>
            <person name="Ruller R."/>
            <person name="Salamov A."/>
            <person name="Salih N.S."/>
            <person name="Samson R.A."/>
            <person name="Sandor E."/>
            <person name="Sanguinetti M."/>
            <person name="Schuetze T."/>
            <person name="Sepcic K."/>
            <person name="Shelest E."/>
            <person name="Sherlock G."/>
            <person name="Sophianopoulou V."/>
            <person name="Squina F.M."/>
            <person name="Sun H."/>
            <person name="Susca A."/>
            <person name="Todd R.B."/>
            <person name="Tsang A."/>
            <person name="Unkles S.E."/>
            <person name="van de Wiele N."/>
            <person name="van Rossen-Uffink D."/>
            <person name="Oliveira J.V."/>
            <person name="Vesth T.C."/>
            <person name="Visser J."/>
            <person name="Yu J.-H."/>
            <person name="Zhou M."/>
            <person name="Andersen M.R."/>
            <person name="Archer D.B."/>
            <person name="Baker S.E."/>
            <person name="Benoit I."/>
            <person name="Brakhage A.A."/>
            <person name="Braus G.H."/>
            <person name="Fischer R."/>
            <person name="Frisvad J.C."/>
            <person name="Goldman G.H."/>
            <person name="Houbraken J."/>
            <person name="Oakley B."/>
            <person name="Pocsi I."/>
            <person name="Scazzocchio C."/>
            <person name="Seiboth B."/>
            <person name="vanKuyk P.A."/>
            <person name="Wortman J."/>
            <person name="Dyer P.S."/>
            <person name="Grigoriev I.V."/>
        </authorList>
    </citation>
    <scope>NUCLEOTIDE SEQUENCE [LARGE SCALE GENOMIC DNA]</scope>
    <source>
        <strain evidence="5">DTO 134E9</strain>
    </source>
</reference>
<sequence>MKQVINVPGPRANIVDAPIPDFNDDQLLIKVVVSGSNPKDWKVPELAASDDSSIPRYEKVREGINQGDDIAGVVEKVGKNVVEFQPGDRVAAFHEMLAPGGSYAQYAVAWSHTTFHLPKNTSFEEAATIPLAGLTAAIALYQHLRLPCPWSPASQSIPFVIYGASTAVGSFAIKLARASNVHPIIAVAGKGASYVQQFLDPSKGDTIVDYRNGPEATMHNIDIQLNATNHFRVLHALDTIASYDSTEVLCNVVTAGGQVNFVLPHSYDVSPAIASNTWVGGAHGQSDTADSRDLAFVFSRWFTRALQVGSFSGHPFEVRANGLEGVEQAMKDLKANRASAVKYVFRIAETPRLADG</sequence>
<keyword evidence="2" id="KW-0560">Oxidoreductase</keyword>
<comment type="similarity">
    <text evidence="1">Belongs to the zinc-containing alcohol dehydrogenase family.</text>
</comment>
<evidence type="ECO:0000256" key="2">
    <source>
        <dbReference type="ARBA" id="ARBA00023002"/>
    </source>
</evidence>
<accession>A0A1L9S467</accession>
<dbReference type="CDD" id="cd08249">
    <property type="entry name" value="enoyl_reductase_like"/>
    <property type="match status" value="1"/>
</dbReference>
<dbReference type="Pfam" id="PF08240">
    <property type="entry name" value="ADH_N"/>
    <property type="match status" value="1"/>
</dbReference>
<gene>
    <name evidence="4" type="ORF">ASPWEDRAFT_35566</name>
</gene>